<feature type="domain" description="F-box" evidence="1">
    <location>
        <begin position="1"/>
        <end position="54"/>
    </location>
</feature>
<reference evidence="3" key="1">
    <citation type="journal article" date="2007" name="Plant Cell">
        <title>Dothideomycete-plant interactions illuminated by genome sequencing and EST analysis of the wheat pathogen Stagonospora nodorum.</title>
        <authorList>
            <person name="Hane J.K."/>
            <person name="Lowe R.G."/>
            <person name="Solomon P.S."/>
            <person name="Tan K.C."/>
            <person name="Schoch C.L."/>
            <person name="Spatafora J.W."/>
            <person name="Crous P.W."/>
            <person name="Kodira C."/>
            <person name="Birren B.W."/>
            <person name="Galagan J.E."/>
            <person name="Torriani S.F."/>
            <person name="McDonald B.A."/>
            <person name="Oliver R.P."/>
        </authorList>
    </citation>
    <scope>NUCLEOTIDE SEQUENCE [LARGE SCALE GENOMIC DNA]</scope>
    <source>
        <strain evidence="3">SN15 / ATCC MYA-4574 / FGSC 10173</strain>
    </source>
</reference>
<dbReference type="EMBL" id="CH445362">
    <property type="protein sequence ID" value="EAT77126.1"/>
    <property type="molecule type" value="Genomic_DNA"/>
</dbReference>
<dbReference type="SUPFAM" id="SSF52047">
    <property type="entry name" value="RNI-like"/>
    <property type="match status" value="1"/>
</dbReference>
<accession>Q0TYB9</accession>
<dbReference type="OMA" id="WHIAHEY"/>
<name>Q0TYB9_PHANO</name>
<dbReference type="RefSeq" id="XP_001805608.1">
    <property type="nucleotide sequence ID" value="XM_001805556.1"/>
</dbReference>
<dbReference type="PROSITE" id="PS50181">
    <property type="entry name" value="FBOX"/>
    <property type="match status" value="1"/>
</dbReference>
<evidence type="ECO:0000313" key="3">
    <source>
        <dbReference type="Proteomes" id="UP000001055"/>
    </source>
</evidence>
<evidence type="ECO:0000313" key="2">
    <source>
        <dbReference type="EMBL" id="EAT77126.1"/>
    </source>
</evidence>
<dbReference type="Proteomes" id="UP000001055">
    <property type="component" value="Unassembled WGS sequence"/>
</dbReference>
<dbReference type="AlphaFoldDB" id="Q0TYB9"/>
<gene>
    <name evidence="2" type="ORF">SNOG_15461</name>
</gene>
<dbReference type="HOGENOM" id="CLU_571080_0_0_1"/>
<dbReference type="InParanoid" id="Q0TYB9"/>
<proteinExistence type="predicted"/>
<sequence length="558" mass="63335">MALNALPAELTLYIAGYLDPDTTLDFALTCKRHTTLCKSLLQEHRRLLSEWQTIDTKKAQTLTWQVLLEILDDPSRGWYVRELSLPGTRQQDWSRPQPHNWTHLQSGIRVDFPAPCAEEKKIMKKAARKLGDLYPVLQSGHVLARDPSPPLLQRPNDIVGTIEDRIDQSNDDGVIAILLHYLPNLKTIRFTEHDDSDCFELMVHRIAGAYQEPCKAARLPLRHLTTAAISYGRSDECTTPLWASAFLSIPSLRTFAVYEMGGGYAKTRNGYLRPVALSISNVTELYFKNCLFDYEALDTLLAGVKHLKKFTLDGRDLDTLQSYDENKRLIPALVARVGQSLEELVLDFPTAEEEDESSEQTLPVSFRDFRNLRMLNCGWAMVRPIPDDEPEDDEPLEQGFHRKEDHQDLDTDFDVRTLLPQSLERLYLNGYFGSNDGDYEWRAIERVFANTSTATPRLTMENTCIQHIWNSEARAQIGTAEPPPGEHEQKFVATCAMFVVTTFDADRMLPKLIWSNWRRAEVVQCGVFSYTSSAPAPSGTSCEEPGGFAFHASHLYSM</sequence>
<dbReference type="InterPro" id="IPR001810">
    <property type="entry name" value="F-box_dom"/>
</dbReference>
<dbReference type="VEuPathDB" id="FungiDB:JI435_154610"/>
<dbReference type="GeneID" id="5982537"/>
<evidence type="ECO:0000259" key="1">
    <source>
        <dbReference type="PROSITE" id="PS50181"/>
    </source>
</evidence>
<dbReference type="eggNOG" id="ENOG502R6K8">
    <property type="taxonomic scope" value="Eukaryota"/>
</dbReference>
<dbReference type="KEGG" id="pno:SNOG_15461"/>
<organism evidence="2 3">
    <name type="scientific">Phaeosphaeria nodorum (strain SN15 / ATCC MYA-4574 / FGSC 10173)</name>
    <name type="common">Glume blotch fungus</name>
    <name type="synonym">Parastagonospora nodorum</name>
    <dbReference type="NCBI Taxonomy" id="321614"/>
    <lineage>
        <taxon>Eukaryota</taxon>
        <taxon>Fungi</taxon>
        <taxon>Dikarya</taxon>
        <taxon>Ascomycota</taxon>
        <taxon>Pezizomycotina</taxon>
        <taxon>Dothideomycetes</taxon>
        <taxon>Pleosporomycetidae</taxon>
        <taxon>Pleosporales</taxon>
        <taxon>Pleosporineae</taxon>
        <taxon>Phaeosphaeriaceae</taxon>
        <taxon>Parastagonospora</taxon>
    </lineage>
</organism>
<protein>
    <recommendedName>
        <fullName evidence="1">F-box domain-containing protein</fullName>
    </recommendedName>
</protein>